<evidence type="ECO:0000313" key="1">
    <source>
        <dbReference type="EMBL" id="CAI9974835.1"/>
    </source>
</evidence>
<name>A0AA86RC77_9EUKA</name>
<accession>A0AA86RC77</accession>
<dbReference type="Proteomes" id="UP001642409">
    <property type="component" value="Unassembled WGS sequence"/>
</dbReference>
<gene>
    <name evidence="2" type="ORF">HINF_LOCUS37989</name>
    <name evidence="1" type="ORF">HINF_LOCUS62480</name>
</gene>
<reference evidence="2 3" key="2">
    <citation type="submission" date="2024-07" db="EMBL/GenBank/DDBJ databases">
        <authorList>
            <person name="Akdeniz Z."/>
        </authorList>
    </citation>
    <scope>NUCLEOTIDE SEQUENCE [LARGE SCALE GENOMIC DNA]</scope>
</reference>
<comment type="caution">
    <text evidence="1">The sequence shown here is derived from an EMBL/GenBank/DDBJ whole genome shotgun (WGS) entry which is preliminary data.</text>
</comment>
<proteinExistence type="predicted"/>
<dbReference type="EMBL" id="CAXDID020000143">
    <property type="protein sequence ID" value="CAL6039717.1"/>
    <property type="molecule type" value="Genomic_DNA"/>
</dbReference>
<dbReference type="AlphaFoldDB" id="A0AA86RC77"/>
<protein>
    <submittedName>
        <fullName evidence="2">Hypothetical_protein</fullName>
    </submittedName>
</protein>
<evidence type="ECO:0000313" key="2">
    <source>
        <dbReference type="EMBL" id="CAL6039717.1"/>
    </source>
</evidence>
<keyword evidence="3" id="KW-1185">Reference proteome</keyword>
<dbReference type="EMBL" id="CATOUU010001155">
    <property type="protein sequence ID" value="CAI9974835.1"/>
    <property type="molecule type" value="Genomic_DNA"/>
</dbReference>
<organism evidence="1">
    <name type="scientific">Hexamita inflata</name>
    <dbReference type="NCBI Taxonomy" id="28002"/>
    <lineage>
        <taxon>Eukaryota</taxon>
        <taxon>Metamonada</taxon>
        <taxon>Diplomonadida</taxon>
        <taxon>Hexamitidae</taxon>
        <taxon>Hexamitinae</taxon>
        <taxon>Hexamita</taxon>
    </lineage>
</organism>
<evidence type="ECO:0000313" key="3">
    <source>
        <dbReference type="Proteomes" id="UP001642409"/>
    </source>
</evidence>
<sequence>MMLDFIFFRKVGTTSLKLLFLKKIQEDFCRLFCTYKMFVVQNQKLLDTKTGVRYYITSLSRGQPFSTPLQAKCIQNVSKNIVVFEGFMAKNRAKTHDIWHSLTRGQLHVQPPCKRVDLPPYLFK</sequence>
<reference evidence="1" key="1">
    <citation type="submission" date="2023-06" db="EMBL/GenBank/DDBJ databases">
        <authorList>
            <person name="Kurt Z."/>
        </authorList>
    </citation>
    <scope>NUCLEOTIDE SEQUENCE</scope>
</reference>